<dbReference type="PANTHER" id="PTHR30336">
    <property type="entry name" value="INNER MEMBRANE PROTEIN, PROBABLE PERMEASE"/>
    <property type="match status" value="1"/>
</dbReference>
<organism evidence="2 3">
    <name type="scientific">candidate division Kazan bacterium</name>
    <dbReference type="NCBI Taxonomy" id="2202143"/>
    <lineage>
        <taxon>Bacteria</taxon>
        <taxon>Bacteria division Kazan-3B-28</taxon>
    </lineage>
</organism>
<feature type="domain" description="DUF218" evidence="1">
    <location>
        <begin position="17"/>
        <end position="124"/>
    </location>
</feature>
<dbReference type="EMBL" id="QMNG01000001">
    <property type="protein sequence ID" value="RLC37936.1"/>
    <property type="molecule type" value="Genomic_DNA"/>
</dbReference>
<dbReference type="InterPro" id="IPR051599">
    <property type="entry name" value="Cell_Envelope_Assoc"/>
</dbReference>
<dbReference type="GO" id="GO:0005886">
    <property type="term" value="C:plasma membrane"/>
    <property type="evidence" value="ECO:0007669"/>
    <property type="project" value="TreeGrafter"/>
</dbReference>
<reference evidence="2 3" key="1">
    <citation type="submission" date="2018-06" db="EMBL/GenBank/DDBJ databases">
        <title>Extensive metabolic versatility and redundancy in microbially diverse, dynamic hydrothermal sediments.</title>
        <authorList>
            <person name="Dombrowski N."/>
            <person name="Teske A."/>
            <person name="Baker B.J."/>
        </authorList>
    </citation>
    <scope>NUCLEOTIDE SEQUENCE [LARGE SCALE GENOMIC DNA]</scope>
    <source>
        <strain evidence="2">B79_G16</strain>
    </source>
</reference>
<dbReference type="CDD" id="cd06259">
    <property type="entry name" value="YdcF-like"/>
    <property type="match status" value="1"/>
</dbReference>
<sequence>MGVGFYLSPQDKLERSDAIVVISGGETEARVKEGVQLFQDEWAPLVIVSGAARDEGISNAAMMKQIAISLGIPASSIIIEENAQTTWENANYVADIMESNKINSIILVTSPYHQRRAYLNFRYFLGNDFKIINHSAKDSAWRKNGWWNLSWTRHLTFAELQKIIYSNWLLTTQDV</sequence>
<dbReference type="Proteomes" id="UP000281261">
    <property type="component" value="Unassembled WGS sequence"/>
</dbReference>
<evidence type="ECO:0000259" key="1">
    <source>
        <dbReference type="Pfam" id="PF02698"/>
    </source>
</evidence>
<evidence type="ECO:0000313" key="3">
    <source>
        <dbReference type="Proteomes" id="UP000281261"/>
    </source>
</evidence>
<dbReference type="Gene3D" id="3.40.50.620">
    <property type="entry name" value="HUPs"/>
    <property type="match status" value="1"/>
</dbReference>
<dbReference type="PANTHER" id="PTHR30336:SF4">
    <property type="entry name" value="ENVELOPE BIOGENESIS FACTOR ELYC"/>
    <property type="match status" value="1"/>
</dbReference>
<accession>A0A420ZE29</accession>
<dbReference type="InterPro" id="IPR014729">
    <property type="entry name" value="Rossmann-like_a/b/a_fold"/>
</dbReference>
<gene>
    <name evidence="2" type="ORF">DRH29_00790</name>
</gene>
<evidence type="ECO:0000313" key="2">
    <source>
        <dbReference type="EMBL" id="RLC37936.1"/>
    </source>
</evidence>
<protein>
    <submittedName>
        <fullName evidence="2">YdcF family protein</fullName>
    </submittedName>
</protein>
<dbReference type="Pfam" id="PF02698">
    <property type="entry name" value="DUF218"/>
    <property type="match status" value="1"/>
</dbReference>
<dbReference type="InterPro" id="IPR003848">
    <property type="entry name" value="DUF218"/>
</dbReference>
<dbReference type="AlphaFoldDB" id="A0A420ZE29"/>
<name>A0A420ZE29_UNCK3</name>
<proteinExistence type="predicted"/>
<dbReference type="GO" id="GO:0043164">
    <property type="term" value="P:Gram-negative-bacterium-type cell wall biogenesis"/>
    <property type="evidence" value="ECO:0007669"/>
    <property type="project" value="TreeGrafter"/>
</dbReference>
<dbReference type="GO" id="GO:0000270">
    <property type="term" value="P:peptidoglycan metabolic process"/>
    <property type="evidence" value="ECO:0007669"/>
    <property type="project" value="TreeGrafter"/>
</dbReference>
<comment type="caution">
    <text evidence="2">The sequence shown here is derived from an EMBL/GenBank/DDBJ whole genome shotgun (WGS) entry which is preliminary data.</text>
</comment>